<evidence type="ECO:0000313" key="2">
    <source>
        <dbReference type="EMBL" id="MCU6697897.1"/>
    </source>
</evidence>
<accession>A0ABT2S0B4</accession>
<gene>
    <name evidence="2" type="ORF">OCV63_13505</name>
</gene>
<proteinExistence type="predicted"/>
<dbReference type="InterPro" id="IPR054633">
    <property type="entry name" value="BilS"/>
</dbReference>
<dbReference type="Gene3D" id="3.40.50.360">
    <property type="match status" value="1"/>
</dbReference>
<keyword evidence="3" id="KW-1185">Reference proteome</keyword>
<dbReference type="EMBL" id="JAOQKC010000021">
    <property type="protein sequence ID" value="MCU6697897.1"/>
    <property type="molecule type" value="Genomic_DNA"/>
</dbReference>
<dbReference type="InterPro" id="IPR029039">
    <property type="entry name" value="Flavoprotein-like_sf"/>
</dbReference>
<dbReference type="Pfam" id="PF12641">
    <property type="entry name" value="Flavodoxin_3"/>
    <property type="match status" value="1"/>
</dbReference>
<protein>
    <submittedName>
        <fullName evidence="2">Flavodoxin family protein</fullName>
    </submittedName>
</protein>
<dbReference type="NCBIfam" id="NF045594">
    <property type="entry name" value="flavodox_BilS"/>
    <property type="match status" value="1"/>
</dbReference>
<dbReference type="InterPro" id="IPR008254">
    <property type="entry name" value="Flavodoxin/NO_synth"/>
</dbReference>
<dbReference type="SUPFAM" id="SSF52218">
    <property type="entry name" value="Flavoproteins"/>
    <property type="match status" value="1"/>
</dbReference>
<name>A0ABT2S0B4_9FIRM</name>
<comment type="caution">
    <text evidence="2">The sequence shown here is derived from an EMBL/GenBank/DDBJ whole genome shotgun (WGS) entry which is preliminary data.</text>
</comment>
<dbReference type="InterPro" id="IPR001226">
    <property type="entry name" value="Flavodoxin_CS"/>
</dbReference>
<sequence>MKKENYSIVFSSLTGNTKLLADTIHEALPKEDCEYFGVGKAEELLSEVIYVGFWTDKGNADQNTLELLGKLRNKKIFLFGTAGFGGSEAYYQNILANVRKSIDASNRVIGEYMCQGKMPLSVRERYEKMKEQPEHPANVDALIENFDRALSHPDADDLEKLRNIVTEG</sequence>
<dbReference type="Proteomes" id="UP001652461">
    <property type="component" value="Unassembled WGS sequence"/>
</dbReference>
<dbReference type="PROSITE" id="PS00201">
    <property type="entry name" value="FLAVODOXIN"/>
    <property type="match status" value="1"/>
</dbReference>
<feature type="domain" description="Flavodoxin-like" evidence="1">
    <location>
        <begin position="8"/>
        <end position="165"/>
    </location>
</feature>
<reference evidence="2 3" key="1">
    <citation type="journal article" date="2021" name="ISME Commun">
        <title>Automated analysis of genomic sequences facilitates high-throughput and comprehensive description of bacteria.</title>
        <authorList>
            <person name="Hitch T.C.A."/>
        </authorList>
    </citation>
    <scope>NUCLEOTIDE SEQUENCE [LARGE SCALE GENOMIC DNA]</scope>
    <source>
        <strain evidence="2 3">Sanger_04</strain>
    </source>
</reference>
<evidence type="ECO:0000313" key="3">
    <source>
        <dbReference type="Proteomes" id="UP001652461"/>
    </source>
</evidence>
<dbReference type="RefSeq" id="WP_158364682.1">
    <property type="nucleotide sequence ID" value="NZ_JAOQKC010000021.1"/>
</dbReference>
<organism evidence="2 3">
    <name type="scientific">Laedolimicola ammoniilytica</name>
    <dbReference type="NCBI Taxonomy" id="2981771"/>
    <lineage>
        <taxon>Bacteria</taxon>
        <taxon>Bacillati</taxon>
        <taxon>Bacillota</taxon>
        <taxon>Clostridia</taxon>
        <taxon>Lachnospirales</taxon>
        <taxon>Lachnospiraceae</taxon>
        <taxon>Laedolimicola</taxon>
    </lineage>
</organism>
<evidence type="ECO:0000259" key="1">
    <source>
        <dbReference type="Pfam" id="PF12641"/>
    </source>
</evidence>